<keyword evidence="8" id="KW-1185">Reference proteome</keyword>
<dbReference type="InterPro" id="IPR010919">
    <property type="entry name" value="SAND-like_dom_sf"/>
</dbReference>
<evidence type="ECO:0000256" key="5">
    <source>
        <dbReference type="SAM" id="Coils"/>
    </source>
</evidence>
<dbReference type="Gene3D" id="3.10.390.10">
    <property type="entry name" value="SAND domain-like"/>
    <property type="match status" value="1"/>
</dbReference>
<evidence type="ECO:0000313" key="7">
    <source>
        <dbReference type="EMBL" id="KAF6016927.1"/>
    </source>
</evidence>
<organism evidence="7 8">
    <name type="scientific">Bugula neritina</name>
    <name type="common">Brown bryozoan</name>
    <name type="synonym">Sertularia neritina</name>
    <dbReference type="NCBI Taxonomy" id="10212"/>
    <lineage>
        <taxon>Eukaryota</taxon>
        <taxon>Metazoa</taxon>
        <taxon>Spiralia</taxon>
        <taxon>Lophotrochozoa</taxon>
        <taxon>Bryozoa</taxon>
        <taxon>Gymnolaemata</taxon>
        <taxon>Cheilostomatida</taxon>
        <taxon>Flustrina</taxon>
        <taxon>Buguloidea</taxon>
        <taxon>Bugulidae</taxon>
        <taxon>Bugula</taxon>
    </lineage>
</organism>
<dbReference type="SMART" id="SM00258">
    <property type="entry name" value="SAND"/>
    <property type="match status" value="1"/>
</dbReference>
<keyword evidence="4" id="KW-0539">Nucleus</keyword>
<gene>
    <name evidence="7" type="ORF">EB796_024767</name>
</gene>
<evidence type="ECO:0000259" key="6">
    <source>
        <dbReference type="PROSITE" id="PS50864"/>
    </source>
</evidence>
<dbReference type="EMBL" id="VXIV02003450">
    <property type="protein sequence ID" value="KAF6016927.1"/>
    <property type="molecule type" value="Genomic_DNA"/>
</dbReference>
<dbReference type="AlphaFoldDB" id="A0A7J7ITM9"/>
<dbReference type="PANTHER" id="PTHR10417:SF15">
    <property type="entry name" value="STERILE ALPHA MOTIF DOMAIN-CONTAINING 11"/>
    <property type="match status" value="1"/>
</dbReference>
<dbReference type="SUPFAM" id="SSF63763">
    <property type="entry name" value="SAND domain-like"/>
    <property type="match status" value="1"/>
</dbReference>
<dbReference type="Proteomes" id="UP000593567">
    <property type="component" value="Unassembled WGS sequence"/>
</dbReference>
<accession>A0A7J7ITM9</accession>
<feature type="coiled-coil region" evidence="5">
    <location>
        <begin position="335"/>
        <end position="381"/>
    </location>
</feature>
<comment type="caution">
    <text evidence="7">The sequence shown here is derived from an EMBL/GenBank/DDBJ whole genome shotgun (WGS) entry which is preliminary data.</text>
</comment>
<dbReference type="GO" id="GO:0003677">
    <property type="term" value="F:DNA binding"/>
    <property type="evidence" value="ECO:0007669"/>
    <property type="project" value="UniProtKB-KW"/>
</dbReference>
<name>A0A7J7ITM9_BUGNE</name>
<keyword evidence="3" id="KW-0804">Transcription</keyword>
<evidence type="ECO:0000313" key="8">
    <source>
        <dbReference type="Proteomes" id="UP000593567"/>
    </source>
</evidence>
<reference evidence="7" key="1">
    <citation type="submission" date="2020-06" db="EMBL/GenBank/DDBJ databases">
        <title>Draft genome of Bugula neritina, a colonial animal packing powerful symbionts and potential medicines.</title>
        <authorList>
            <person name="Rayko M."/>
        </authorList>
    </citation>
    <scope>NUCLEOTIDE SEQUENCE [LARGE SCALE GENOMIC DNA]</scope>
    <source>
        <strain evidence="7">Kwan_BN1</strain>
    </source>
</reference>
<keyword evidence="2" id="KW-0805">Transcription regulation</keyword>
<evidence type="ECO:0000256" key="1">
    <source>
        <dbReference type="ARBA" id="ARBA00022553"/>
    </source>
</evidence>
<proteinExistence type="predicted"/>
<evidence type="ECO:0000256" key="2">
    <source>
        <dbReference type="ARBA" id="ARBA00023015"/>
    </source>
</evidence>
<dbReference type="OrthoDB" id="437457at2759"/>
<dbReference type="InterPro" id="IPR000770">
    <property type="entry name" value="SAND_dom"/>
</dbReference>
<sequence length="432" mass="47711">MADEVDITEDLTSHPENFHEQQDHVGEDSIITNLVGNESKMTITSSTPELNSDQFFVATSQGIFPAEQITTSNQGIKNCILIHDQATFDSLNLNGVRTIGVGSNPLIAQTTHTVSVNDDDRNRQVRKYDWDPSAYDAELPVRCKNTNGYLHKSKFGSGGRGKCIKSDGAWFTPTEWETYCGRASSKDWKKSIRYAGRQLSCLIEDGILRPHSGSCTCSSCCNDDRANGPVRFFTPYRKRRPMSPNTLAARSRNKRLTTRPAAVTEEGHQTVHIKDSSGRIVEMRVHLATSTTSGEQVSTNKEPECKETMLQDTPTSTAPSTSTLIANTVSEPDHFSQLEQMAENLQDQLNALKDCIKFAKLQSEASKAAALETQRQLMEKEKVDAVNSARLACQVQVTRALNDLGKAELSTPSSSDMKVEEDCNLDIVNSPK</sequence>
<feature type="domain" description="SAND" evidence="6">
    <location>
        <begin position="129"/>
        <end position="209"/>
    </location>
</feature>
<protein>
    <submittedName>
        <fullName evidence="7">DEAF1</fullName>
    </submittedName>
</protein>
<evidence type="ECO:0000256" key="3">
    <source>
        <dbReference type="ARBA" id="ARBA00023163"/>
    </source>
</evidence>
<dbReference type="GO" id="GO:0046872">
    <property type="term" value="F:metal ion binding"/>
    <property type="evidence" value="ECO:0007669"/>
    <property type="project" value="UniProtKB-KW"/>
</dbReference>
<dbReference type="PROSITE" id="PS50864">
    <property type="entry name" value="SAND"/>
    <property type="match status" value="1"/>
</dbReference>
<dbReference type="FunFam" id="3.10.390.10:FF:000004">
    <property type="entry name" value="Deformed epidermal autoregulatory factor 1"/>
    <property type="match status" value="1"/>
</dbReference>
<evidence type="ECO:0000256" key="4">
    <source>
        <dbReference type="ARBA" id="ARBA00023242"/>
    </source>
</evidence>
<dbReference type="PANTHER" id="PTHR10417">
    <property type="entry name" value="GLUCOCORTICOID MODULATORY ELEMENT-BINDING PROTEIN"/>
    <property type="match status" value="1"/>
</dbReference>
<keyword evidence="1" id="KW-0597">Phosphoprotein</keyword>
<keyword evidence="5" id="KW-0175">Coiled coil</keyword>
<dbReference type="Pfam" id="PF01342">
    <property type="entry name" value="SAND"/>
    <property type="match status" value="1"/>
</dbReference>